<evidence type="ECO:0000259" key="1">
    <source>
        <dbReference type="PROSITE" id="PS50013"/>
    </source>
</evidence>
<evidence type="ECO:0000313" key="3">
    <source>
        <dbReference type="EMBL" id="GKT30899.1"/>
    </source>
</evidence>
<dbReference type="InterPro" id="IPR016197">
    <property type="entry name" value="Chromo-like_dom_sf"/>
</dbReference>
<feature type="domain" description="Chromo" evidence="1">
    <location>
        <begin position="149"/>
        <end position="208"/>
    </location>
</feature>
<dbReference type="SUPFAM" id="SSF54160">
    <property type="entry name" value="Chromo domain-like"/>
    <property type="match status" value="1"/>
</dbReference>
<dbReference type="PROSITE" id="PS50013">
    <property type="entry name" value="CHROMO_2"/>
    <property type="match status" value="1"/>
</dbReference>
<dbReference type="EMBL" id="BQXS01009160">
    <property type="protein sequence ID" value="GKT30899.1"/>
    <property type="molecule type" value="Genomic_DNA"/>
</dbReference>
<dbReference type="Pfam" id="PF00385">
    <property type="entry name" value="Chromo"/>
    <property type="match status" value="1"/>
</dbReference>
<gene>
    <name evidence="2" type="ORF">ADUPG1_005212</name>
    <name evidence="3" type="ORF">ADUPG1_005679</name>
</gene>
<dbReference type="Proteomes" id="UP001057375">
    <property type="component" value="Unassembled WGS sequence"/>
</dbReference>
<protein>
    <recommendedName>
        <fullName evidence="1">Chromo domain-containing protein</fullName>
    </recommendedName>
</protein>
<keyword evidence="4" id="KW-1185">Reference proteome</keyword>
<accession>A0ABQ5KHX1</accession>
<dbReference type="SMART" id="SM00298">
    <property type="entry name" value="CHROMO"/>
    <property type="match status" value="1"/>
</dbReference>
<dbReference type="EMBL" id="BQXS01008243">
    <property type="protein sequence ID" value="GKT29251.1"/>
    <property type="molecule type" value="Genomic_DNA"/>
</dbReference>
<dbReference type="InterPro" id="IPR023780">
    <property type="entry name" value="Chromo_domain"/>
</dbReference>
<reference evidence="3" key="1">
    <citation type="submission" date="2022-03" db="EMBL/GenBank/DDBJ databases">
        <title>Draft genome sequence of Aduncisulcus paluster, a free-living microaerophilic Fornicata.</title>
        <authorList>
            <person name="Yuyama I."/>
            <person name="Kume K."/>
            <person name="Tamura T."/>
            <person name="Inagaki Y."/>
            <person name="Hashimoto T."/>
        </authorList>
    </citation>
    <scope>NUCLEOTIDE SEQUENCE</scope>
    <source>
        <strain evidence="3">NY0171</strain>
    </source>
</reference>
<organism evidence="3 4">
    <name type="scientific">Aduncisulcus paluster</name>
    <dbReference type="NCBI Taxonomy" id="2918883"/>
    <lineage>
        <taxon>Eukaryota</taxon>
        <taxon>Metamonada</taxon>
        <taxon>Carpediemonas-like organisms</taxon>
        <taxon>Aduncisulcus</taxon>
    </lineage>
</organism>
<comment type="caution">
    <text evidence="3">The sequence shown here is derived from an EMBL/GenBank/DDBJ whole genome shotgun (WGS) entry which is preliminary data.</text>
</comment>
<proteinExistence type="predicted"/>
<dbReference type="Gene3D" id="2.40.50.40">
    <property type="match status" value="1"/>
</dbReference>
<evidence type="ECO:0000313" key="2">
    <source>
        <dbReference type="EMBL" id="GKT29251.1"/>
    </source>
</evidence>
<name>A0ABQ5KHX1_9EUKA</name>
<dbReference type="InterPro" id="IPR000953">
    <property type="entry name" value="Chromo/chromo_shadow_dom"/>
</dbReference>
<evidence type="ECO:0000313" key="4">
    <source>
        <dbReference type="Proteomes" id="UP001057375"/>
    </source>
</evidence>
<sequence length="211" mass="24804">METLNRRYSSQFDAQPFYAMFLREAEVLGEDKNPLVEEIVEKEIEKTIIDEKISSHDDKKEFTAKEPEKFEKDEKILLRRKREGKKEQGKLLGPYLVVERITDHLYRVKPIKGGDSEDVPVRRMVKYISDPVVSVEEEILINGKDETEYVVEKIIKHRFGGKLPIKFLVKWKDYGQEMNTWEYYPTVKDCEALEKYLEGNKALKGKLDKGQ</sequence>